<dbReference type="InParanoid" id="A0A672YR98"/>
<reference evidence="5" key="1">
    <citation type="submission" date="2019-06" db="EMBL/GenBank/DDBJ databases">
        <authorList>
            <consortium name="Wellcome Sanger Institute Data Sharing"/>
        </authorList>
    </citation>
    <scope>NUCLEOTIDE SEQUENCE [LARGE SCALE GENOMIC DNA]</scope>
</reference>
<accession>A0A672YR98</accession>
<dbReference type="InterPro" id="IPR001039">
    <property type="entry name" value="MHC_I_a_a1/a2"/>
</dbReference>
<keyword evidence="3" id="KW-0472">Membrane</keyword>
<dbReference type="AlphaFoldDB" id="A0A672YR98"/>
<feature type="transmembrane region" description="Helical" evidence="3">
    <location>
        <begin position="207"/>
        <end position="228"/>
    </location>
</feature>
<evidence type="ECO:0000313" key="5">
    <source>
        <dbReference type="Ensembl" id="ENSSORP00005007065.1"/>
    </source>
</evidence>
<comment type="similarity">
    <text evidence="2">Belongs to the MHC class I family.</text>
</comment>
<dbReference type="Pfam" id="PF00129">
    <property type="entry name" value="MHC_I"/>
    <property type="match status" value="1"/>
</dbReference>
<dbReference type="PANTHER" id="PTHR16675:SF237">
    <property type="entry name" value="MHC CLASS I ANTIGEN TRANSCRIPT VARIANT 1-RELATED"/>
    <property type="match status" value="1"/>
</dbReference>
<dbReference type="InterPro" id="IPR011162">
    <property type="entry name" value="MHC_I/II-like_Ag-recog"/>
</dbReference>
<protein>
    <recommendedName>
        <fullName evidence="4">MHC class I-like antigen recognition-like domain-containing protein</fullName>
    </recommendedName>
</protein>
<dbReference type="GO" id="GO:0006955">
    <property type="term" value="P:immune response"/>
    <property type="evidence" value="ECO:0007669"/>
    <property type="project" value="TreeGrafter"/>
</dbReference>
<dbReference type="PRINTS" id="PR01638">
    <property type="entry name" value="MHCCLASSI"/>
</dbReference>
<evidence type="ECO:0000259" key="4">
    <source>
        <dbReference type="Pfam" id="PF00129"/>
    </source>
</evidence>
<dbReference type="InterPro" id="IPR037055">
    <property type="entry name" value="MHC_I-like_Ag-recog_sf"/>
</dbReference>
<keyword evidence="3" id="KW-1133">Transmembrane helix</keyword>
<evidence type="ECO:0000313" key="6">
    <source>
        <dbReference type="Proteomes" id="UP000472271"/>
    </source>
</evidence>
<dbReference type="PANTHER" id="PTHR16675">
    <property type="entry name" value="MHC CLASS I-RELATED"/>
    <property type="match status" value="1"/>
</dbReference>
<evidence type="ECO:0000256" key="3">
    <source>
        <dbReference type="SAM" id="Phobius"/>
    </source>
</evidence>
<dbReference type="Proteomes" id="UP000472271">
    <property type="component" value="Chromosome 11"/>
</dbReference>
<name>A0A672YR98_9TELE</name>
<dbReference type="GO" id="GO:0009897">
    <property type="term" value="C:external side of plasma membrane"/>
    <property type="evidence" value="ECO:0007669"/>
    <property type="project" value="TreeGrafter"/>
</dbReference>
<dbReference type="FunFam" id="3.30.500.10:FF:000001">
    <property type="entry name" value="H-2 class I histocompatibility antigen, alpha chain"/>
    <property type="match status" value="1"/>
</dbReference>
<keyword evidence="6" id="KW-1185">Reference proteome</keyword>
<evidence type="ECO:0000256" key="2">
    <source>
        <dbReference type="RuleBase" id="RU004439"/>
    </source>
</evidence>
<dbReference type="InterPro" id="IPR050208">
    <property type="entry name" value="MHC_class-I_related"/>
</dbReference>
<feature type="domain" description="MHC class I-like antigen recognition-like" evidence="4">
    <location>
        <begin position="12"/>
        <end position="188"/>
    </location>
</feature>
<dbReference type="Gene3D" id="3.30.500.10">
    <property type="entry name" value="MHC class I-like antigen recognition-like"/>
    <property type="match status" value="1"/>
</dbReference>
<dbReference type="GO" id="GO:0005615">
    <property type="term" value="C:extracellular space"/>
    <property type="evidence" value="ECO:0007669"/>
    <property type="project" value="TreeGrafter"/>
</dbReference>
<keyword evidence="1" id="KW-0325">Glycoprotein</keyword>
<dbReference type="InterPro" id="IPR011161">
    <property type="entry name" value="MHC_I-like_Ag-recog"/>
</dbReference>
<dbReference type="SUPFAM" id="SSF54452">
    <property type="entry name" value="MHC antigen-recognition domain"/>
    <property type="match status" value="1"/>
</dbReference>
<sequence>MKKLYLYSLWIHSLKYFYTSSSQVPNFPEFVTVGLVDDVQMDYYDSKTMKAEAKQEWMNKVTADDPQYWERNTGNCLNAQQVFKVSIENIKPRFNQTGGAHIYQRMYGCEWDDETKEVNGFTQWGYDGEDFVSLDLKEEIFVAPVPQAVITKHKWENIQGYIAREKNYYTQICPEWLKKYVEYGRNSLMRTDRMFVKELFFKSCNHLCFLFFFCTVYLQCTKLILLFIDGKI</sequence>
<keyword evidence="3" id="KW-0812">Transmembrane</keyword>
<evidence type="ECO:0000256" key="1">
    <source>
        <dbReference type="ARBA" id="ARBA00023180"/>
    </source>
</evidence>
<reference evidence="5" key="2">
    <citation type="submission" date="2025-08" db="UniProtKB">
        <authorList>
            <consortium name="Ensembl"/>
        </authorList>
    </citation>
    <scope>IDENTIFICATION</scope>
</reference>
<reference evidence="5" key="3">
    <citation type="submission" date="2025-09" db="UniProtKB">
        <authorList>
            <consortium name="Ensembl"/>
        </authorList>
    </citation>
    <scope>IDENTIFICATION</scope>
</reference>
<proteinExistence type="inferred from homology"/>
<organism evidence="5 6">
    <name type="scientific">Sphaeramia orbicularis</name>
    <name type="common">orbiculate cardinalfish</name>
    <dbReference type="NCBI Taxonomy" id="375764"/>
    <lineage>
        <taxon>Eukaryota</taxon>
        <taxon>Metazoa</taxon>
        <taxon>Chordata</taxon>
        <taxon>Craniata</taxon>
        <taxon>Vertebrata</taxon>
        <taxon>Euteleostomi</taxon>
        <taxon>Actinopterygii</taxon>
        <taxon>Neopterygii</taxon>
        <taxon>Teleostei</taxon>
        <taxon>Neoteleostei</taxon>
        <taxon>Acanthomorphata</taxon>
        <taxon>Gobiaria</taxon>
        <taxon>Kurtiformes</taxon>
        <taxon>Apogonoidei</taxon>
        <taxon>Apogonidae</taxon>
        <taxon>Apogoninae</taxon>
        <taxon>Sphaeramia</taxon>
    </lineage>
</organism>
<dbReference type="Ensembl" id="ENSSORT00005007328.1">
    <property type="protein sequence ID" value="ENSSORP00005007065.1"/>
    <property type="gene ID" value="ENSSORG00005004067.1"/>
</dbReference>